<evidence type="ECO:0000313" key="3">
    <source>
        <dbReference type="EMBL" id="HEN15167.1"/>
    </source>
</evidence>
<sequence>MLAVLSSSALSSISFRSISIVRMIRRTLAASATLLFAFSFLSAGPPKPETIQWRSDPESAIAAAKESRKALMIEFTADWCHFCRKLERETLSDSKVVAAVNRCYVAVKLDGDEYGEVVSALGFAGLPAILLVDPQTRHAKRIVGFRTPGQLLNDLQIFCPAEDAGKATSNSSEEPPGRARVHALPPE</sequence>
<evidence type="ECO:0000256" key="2">
    <source>
        <dbReference type="SAM" id="MobiDB-lite"/>
    </source>
</evidence>
<dbReference type="AlphaFoldDB" id="A0A7C2K094"/>
<dbReference type="InterPro" id="IPR036249">
    <property type="entry name" value="Thioredoxin-like_sf"/>
</dbReference>
<accession>A0A7C2K094</accession>
<dbReference type="PANTHER" id="PTHR15337:SF11">
    <property type="entry name" value="THIOREDOXIN DOMAIN-CONTAINING PROTEIN"/>
    <property type="match status" value="1"/>
</dbReference>
<evidence type="ECO:0000256" key="1">
    <source>
        <dbReference type="ARBA" id="ARBA00022729"/>
    </source>
</evidence>
<name>A0A7C2K094_9PLAN</name>
<organism evidence="3">
    <name type="scientific">Schlesneria paludicola</name>
    <dbReference type="NCBI Taxonomy" id="360056"/>
    <lineage>
        <taxon>Bacteria</taxon>
        <taxon>Pseudomonadati</taxon>
        <taxon>Planctomycetota</taxon>
        <taxon>Planctomycetia</taxon>
        <taxon>Planctomycetales</taxon>
        <taxon>Planctomycetaceae</taxon>
        <taxon>Schlesneria</taxon>
    </lineage>
</organism>
<gene>
    <name evidence="3" type="ORF">ENQ76_06835</name>
</gene>
<dbReference type="Pfam" id="PF13899">
    <property type="entry name" value="Thioredoxin_7"/>
    <property type="match status" value="1"/>
</dbReference>
<dbReference type="SUPFAM" id="SSF52833">
    <property type="entry name" value="Thioredoxin-like"/>
    <property type="match status" value="1"/>
</dbReference>
<dbReference type="EMBL" id="DSOK01000195">
    <property type="protein sequence ID" value="HEN15167.1"/>
    <property type="molecule type" value="Genomic_DNA"/>
</dbReference>
<comment type="caution">
    <text evidence="3">The sequence shown here is derived from an EMBL/GenBank/DDBJ whole genome shotgun (WGS) entry which is preliminary data.</text>
</comment>
<dbReference type="Gene3D" id="3.40.30.10">
    <property type="entry name" value="Glutaredoxin"/>
    <property type="match status" value="1"/>
</dbReference>
<dbReference type="InterPro" id="IPR051099">
    <property type="entry name" value="AGR/TXD"/>
</dbReference>
<dbReference type="PANTHER" id="PTHR15337">
    <property type="entry name" value="ANTERIOR GRADIENT PROTEIN-RELATED"/>
    <property type="match status" value="1"/>
</dbReference>
<protein>
    <submittedName>
        <fullName evidence="3">DUF255 domain-containing protein</fullName>
    </submittedName>
</protein>
<reference evidence="3" key="1">
    <citation type="journal article" date="2020" name="mSystems">
        <title>Genome- and Community-Level Interaction Insights into Carbon Utilization and Element Cycling Functions of Hydrothermarchaeota in Hydrothermal Sediment.</title>
        <authorList>
            <person name="Zhou Z."/>
            <person name="Liu Y."/>
            <person name="Xu W."/>
            <person name="Pan J."/>
            <person name="Luo Z.H."/>
            <person name="Li M."/>
        </authorList>
    </citation>
    <scope>NUCLEOTIDE SEQUENCE [LARGE SCALE GENOMIC DNA]</scope>
    <source>
        <strain evidence="3">SpSt-339</strain>
    </source>
</reference>
<feature type="region of interest" description="Disordered" evidence="2">
    <location>
        <begin position="164"/>
        <end position="187"/>
    </location>
</feature>
<keyword evidence="1" id="KW-0732">Signal</keyword>
<proteinExistence type="predicted"/>